<dbReference type="PANTHER" id="PTHR15922:SF2">
    <property type="entry name" value="NBAS SUBUNIT OF NRZ TETHERING COMPLEX"/>
    <property type="match status" value="1"/>
</dbReference>
<proteinExistence type="predicted"/>
<dbReference type="GO" id="GO:0006890">
    <property type="term" value="P:retrograde vesicle-mediated transport, Golgi to endoplasmic reticulum"/>
    <property type="evidence" value="ECO:0007669"/>
    <property type="project" value="InterPro"/>
</dbReference>
<organism evidence="8 9">
    <name type="scientific">Papilio machaon</name>
    <name type="common">Old World swallowtail butterfly</name>
    <dbReference type="NCBI Taxonomy" id="76193"/>
    <lineage>
        <taxon>Eukaryota</taxon>
        <taxon>Metazoa</taxon>
        <taxon>Ecdysozoa</taxon>
        <taxon>Arthropoda</taxon>
        <taxon>Hexapoda</taxon>
        <taxon>Insecta</taxon>
        <taxon>Pterygota</taxon>
        <taxon>Neoptera</taxon>
        <taxon>Endopterygota</taxon>
        <taxon>Lepidoptera</taxon>
        <taxon>Glossata</taxon>
        <taxon>Ditrysia</taxon>
        <taxon>Papilionoidea</taxon>
        <taxon>Papilionidae</taxon>
        <taxon>Papilioninae</taxon>
        <taxon>Papilio</taxon>
    </lineage>
</organism>
<dbReference type="InterPro" id="IPR029145">
    <property type="entry name" value="NBAS_N"/>
</dbReference>
<accession>A0A0N0PBV3</accession>
<evidence type="ECO:0000259" key="6">
    <source>
        <dbReference type="Pfam" id="PF08314"/>
    </source>
</evidence>
<dbReference type="InterPro" id="IPR013244">
    <property type="entry name" value="Sec39_domain"/>
</dbReference>
<comment type="subcellular location">
    <subcellularLocation>
        <location evidence="1">Endoplasmic reticulum</location>
    </subcellularLocation>
</comment>
<dbReference type="InParanoid" id="A0A0N0PBV3"/>
<dbReference type="STRING" id="76193.A0A0N0PBV3"/>
<dbReference type="InterPro" id="IPR036322">
    <property type="entry name" value="WD40_repeat_dom_sf"/>
</dbReference>
<dbReference type="GO" id="GO:0070939">
    <property type="term" value="C:Dsl1/NZR complex"/>
    <property type="evidence" value="ECO:0007669"/>
    <property type="project" value="TreeGrafter"/>
</dbReference>
<evidence type="ECO:0000259" key="7">
    <source>
        <dbReference type="Pfam" id="PF15492"/>
    </source>
</evidence>
<sequence length="1485" mass="167941">MAESKSILHELYVFSEWKPEPEYLQKNDSILPENISALWRWFKFFGPKKSLIDSVTAHKEKQQKWHIALGDEGKVIAVLTDNILEIRTKRSEYATIAARTTVSRDGYAQWRKLVWSPDCSFLVLAYGNGIVSFFDLTASNLFNIPADCARPGGLECTDNTHAVSDIIFMPLRVKDTKWNWEVLVVTFDGRLRGYVVSQTEGFKLRHSFRFPAGVAALAYCPPHDALYVAGVPRNTKDVSSPLSAGITAWRILNEEPFYKLSVVSDQLETQLNNERFNLYIPFITSKNMNFIVRMEVSGDSSKVVCVHCNGEVSVWRLPLLRLLHRWPLARQPSHHLRSPLHPPHPPHTLARNKHSDPALYYPADVNWWTNEVSLTLKVKMFKKIAILYRAVYMLQSKVSKKIWAVHQCVDRLPETLPAAHDLLHFGLQLTNERILDEINKERGEDKLKDPEDITLEDLNAYTSELLRCRHVMLFYKERLRLYESILKCEKSTYNKEEYDCLRSNSIVHSAVEIAKEGRIEALTCLWPHIRTVPMQLAVLDNLPETINPLDFQHILPTTHPLQLFEHRPPVKVEPLEIEKDWCRKQIFRSIWSSNWSEDTTPETESASEEFVDYGVWYERRARDIEARSGLASHALALVTLAAIGGGVKGLDNILFHLLTLSTLLYDINVEGVTLSDLEKMSPLETCKMLMKMSTPENFVADVKQFVVPFLKRYENLTQRAGTCLGGIIDFLESVSIDDLSYILLVLQSPKEFELDVRTHIELAERCLFAHNGTDQLDMAVDLLNNILKETDGTISSSELVRRVSALERLVGGATRAAWRGVRVPLRDLRDMLGDARAAQRLLARLARTLPQGEEKPTPQDWESLLKDILELQATLFDCVTKEQCYEIYSSALLASGEAASVRLAASALTCARAQPRPPPALPYARSVQLVLDSSKEYFNSASSLTDPALELAKCCLSLIEDENEDIKKELDLISALSLLSSFGLTILPIQVRLCEDRMLLIKECLTLNRNAFLASHKLLDLAKLLRIAGDDEIARLNLEIENLQQTGAGLADQMKLATRRQSADEEFADAVTTPIIEKKDLVPQKVPIFNYLIETFRDKLNLSDNKESSEEVIERSVHCPEFYRCLYPEHGVCSTQYGYERFSLPTPPASLGRTLLAWYYTHSALHDNANLQLEADVLEKCGEEMLYKDTPLSVACLVRAAGGAGRLARALHTPAAASAALYATLLQCNSSELKDNVYLAQPKQMARSTLKERNATEEQLATIRSCLEQLAGVLDVQRMRDFGVNVNGLLFGADPDYRREIIYRLARSTEEAQVRLACALARQHALDELDVWLTHAAHERADTRLTNLMPDNQPDAHTRIKEALWEVCEGSEHSELLAVLGLLQRVDDRPHIHGLTAQEHIKLIKKAKAASSELDYKLLLRQPSAQELTDHLLGILRPENVGMVGKFLRTLPPAIKLPLSVNSLYTTWLTKHFFSYNLANEQAAT</sequence>
<evidence type="ECO:0000256" key="3">
    <source>
        <dbReference type="ARBA" id="ARBA00022824"/>
    </source>
</evidence>
<dbReference type="GO" id="GO:0015031">
    <property type="term" value="P:protein transport"/>
    <property type="evidence" value="ECO:0007669"/>
    <property type="project" value="UniProtKB-KW"/>
</dbReference>
<feature type="domain" description="Sec39" evidence="6">
    <location>
        <begin position="509"/>
        <end position="719"/>
    </location>
</feature>
<feature type="domain" description="Sec39" evidence="6">
    <location>
        <begin position="782"/>
        <end position="1029"/>
    </location>
</feature>
<dbReference type="SUPFAM" id="SSF50978">
    <property type="entry name" value="WD40 repeat-like"/>
    <property type="match status" value="1"/>
</dbReference>
<keyword evidence="3" id="KW-0256">Endoplasmic reticulum</keyword>
<dbReference type="EMBL" id="KQ460796">
    <property type="protein sequence ID" value="KPJ12179.1"/>
    <property type="molecule type" value="Genomic_DNA"/>
</dbReference>
<dbReference type="Pfam" id="PF08314">
    <property type="entry name" value="Sec39"/>
    <property type="match status" value="2"/>
</dbReference>
<evidence type="ECO:0000256" key="1">
    <source>
        <dbReference type="ARBA" id="ARBA00004240"/>
    </source>
</evidence>
<keyword evidence="2" id="KW-0813">Transport</keyword>
<name>A0A0N0PBV3_PAPMA</name>
<protein>
    <submittedName>
        <fullName evidence="8">Neuroblastoma-amplified sequence</fullName>
    </submittedName>
</protein>
<dbReference type="Pfam" id="PF15492">
    <property type="entry name" value="Nbas_N"/>
    <property type="match status" value="1"/>
</dbReference>
<evidence type="ECO:0000313" key="8">
    <source>
        <dbReference type="EMBL" id="KPJ12179.1"/>
    </source>
</evidence>
<keyword evidence="9" id="KW-1185">Reference proteome</keyword>
<evidence type="ECO:0000256" key="2">
    <source>
        <dbReference type="ARBA" id="ARBA00022448"/>
    </source>
</evidence>
<keyword evidence="5" id="KW-0175">Coiled coil</keyword>
<feature type="coiled-coil region" evidence="5">
    <location>
        <begin position="1026"/>
        <end position="1053"/>
    </location>
</feature>
<evidence type="ECO:0000256" key="4">
    <source>
        <dbReference type="ARBA" id="ARBA00022927"/>
    </source>
</evidence>
<evidence type="ECO:0000256" key="5">
    <source>
        <dbReference type="SAM" id="Coils"/>
    </source>
</evidence>
<gene>
    <name evidence="8" type="ORF">RR48_02131</name>
</gene>
<evidence type="ECO:0000313" key="9">
    <source>
        <dbReference type="Proteomes" id="UP000053240"/>
    </source>
</evidence>
<dbReference type="PANTHER" id="PTHR15922">
    <property type="entry name" value="NEUROBLASTOMA-AMPLIFIED SEQUENCE"/>
    <property type="match status" value="1"/>
</dbReference>
<keyword evidence="4" id="KW-0653">Protein transport</keyword>
<dbReference type="GO" id="GO:0000149">
    <property type="term" value="F:SNARE binding"/>
    <property type="evidence" value="ECO:0007669"/>
    <property type="project" value="TreeGrafter"/>
</dbReference>
<dbReference type="Gene3D" id="2.130.10.10">
    <property type="entry name" value="YVTN repeat-like/Quinoprotein amine dehydrogenase"/>
    <property type="match status" value="1"/>
</dbReference>
<feature type="domain" description="Neuroblastoma-amplified sequence N-terminal" evidence="7">
    <location>
        <begin position="65"/>
        <end position="334"/>
    </location>
</feature>
<reference evidence="8 9" key="1">
    <citation type="journal article" date="2015" name="Nat. Commun.">
        <title>Outbred genome sequencing and CRISPR/Cas9 gene editing in butterflies.</title>
        <authorList>
            <person name="Li X."/>
            <person name="Fan D."/>
            <person name="Zhang W."/>
            <person name="Liu G."/>
            <person name="Zhang L."/>
            <person name="Zhao L."/>
            <person name="Fang X."/>
            <person name="Chen L."/>
            <person name="Dong Y."/>
            <person name="Chen Y."/>
            <person name="Ding Y."/>
            <person name="Zhao R."/>
            <person name="Feng M."/>
            <person name="Zhu Y."/>
            <person name="Feng Y."/>
            <person name="Jiang X."/>
            <person name="Zhu D."/>
            <person name="Xiang H."/>
            <person name="Feng X."/>
            <person name="Li S."/>
            <person name="Wang J."/>
            <person name="Zhang G."/>
            <person name="Kronforst M.R."/>
            <person name="Wang W."/>
        </authorList>
    </citation>
    <scope>NUCLEOTIDE SEQUENCE [LARGE SCALE GENOMIC DNA]</scope>
    <source>
        <strain evidence="8">Ya'a_city_454_Pm</strain>
        <tissue evidence="8">Whole body</tissue>
    </source>
</reference>
<dbReference type="Proteomes" id="UP000053240">
    <property type="component" value="Unassembled WGS sequence"/>
</dbReference>
<dbReference type="InterPro" id="IPR015943">
    <property type="entry name" value="WD40/YVTN_repeat-like_dom_sf"/>
</dbReference>